<dbReference type="CDD" id="cd14852">
    <property type="entry name" value="LD-carboxypeptidase"/>
    <property type="match status" value="1"/>
</dbReference>
<dbReference type="Pfam" id="PF02557">
    <property type="entry name" value="VanY"/>
    <property type="match status" value="1"/>
</dbReference>
<dbReference type="InterPro" id="IPR052179">
    <property type="entry name" value="DD-CPase-like"/>
</dbReference>
<feature type="domain" description="D-alanyl-D-alanine carboxypeptidase-like core" evidence="1">
    <location>
        <begin position="181"/>
        <end position="310"/>
    </location>
</feature>
<gene>
    <name evidence="2" type="ORF">FHX49_002675</name>
</gene>
<comment type="caution">
    <text evidence="2">The sequence shown here is derived from an EMBL/GenBank/DDBJ whole genome shotgun (WGS) entry which is preliminary data.</text>
</comment>
<protein>
    <submittedName>
        <fullName evidence="2">D-alanyl-D-alanine carboxypeptidase</fullName>
        <ecNumber evidence="2">3.4.16.4</ecNumber>
    </submittedName>
</protein>
<keyword evidence="2" id="KW-0378">Hydrolase</keyword>
<dbReference type="PANTHER" id="PTHR34385:SF1">
    <property type="entry name" value="PEPTIDOGLYCAN L-ALANYL-D-GLUTAMATE ENDOPEPTIDASE CWLK"/>
    <property type="match status" value="1"/>
</dbReference>
<keyword evidence="3" id="KW-1185">Reference proteome</keyword>
<evidence type="ECO:0000313" key="3">
    <source>
        <dbReference type="Proteomes" id="UP000529310"/>
    </source>
</evidence>
<dbReference type="AlphaFoldDB" id="A0A7W4YND1"/>
<dbReference type="GO" id="GO:0009002">
    <property type="term" value="F:serine-type D-Ala-D-Ala carboxypeptidase activity"/>
    <property type="evidence" value="ECO:0007669"/>
    <property type="project" value="UniProtKB-EC"/>
</dbReference>
<organism evidence="2 3">
    <name type="scientific">Microbacterium endophyticum</name>
    <dbReference type="NCBI Taxonomy" id="1526412"/>
    <lineage>
        <taxon>Bacteria</taxon>
        <taxon>Bacillati</taxon>
        <taxon>Actinomycetota</taxon>
        <taxon>Actinomycetes</taxon>
        <taxon>Micrococcales</taxon>
        <taxon>Microbacteriaceae</taxon>
        <taxon>Microbacterium</taxon>
    </lineage>
</organism>
<dbReference type="Proteomes" id="UP000529310">
    <property type="component" value="Unassembled WGS sequence"/>
</dbReference>
<dbReference type="RefSeq" id="WP_165140825.1">
    <property type="nucleotide sequence ID" value="NZ_CP049255.1"/>
</dbReference>
<keyword evidence="2" id="KW-0121">Carboxypeptidase</keyword>
<dbReference type="InterPro" id="IPR009045">
    <property type="entry name" value="Zn_M74/Hedgehog-like"/>
</dbReference>
<dbReference type="Gene3D" id="3.30.1380.10">
    <property type="match status" value="1"/>
</dbReference>
<reference evidence="2 3" key="1">
    <citation type="submission" date="2020-08" db="EMBL/GenBank/DDBJ databases">
        <title>Sequencing the genomes of 1000 actinobacteria strains.</title>
        <authorList>
            <person name="Klenk H.-P."/>
        </authorList>
    </citation>
    <scope>NUCLEOTIDE SEQUENCE [LARGE SCALE GENOMIC DNA]</scope>
    <source>
        <strain evidence="2 3">DSM 27099</strain>
    </source>
</reference>
<accession>A0A7W4YND1</accession>
<dbReference type="PANTHER" id="PTHR34385">
    <property type="entry name" value="D-ALANYL-D-ALANINE CARBOXYPEPTIDASE"/>
    <property type="match status" value="1"/>
</dbReference>
<proteinExistence type="predicted"/>
<dbReference type="EC" id="3.4.16.4" evidence="2"/>
<dbReference type="GO" id="GO:0006508">
    <property type="term" value="P:proteolysis"/>
    <property type="evidence" value="ECO:0007669"/>
    <property type="project" value="InterPro"/>
</dbReference>
<dbReference type="InterPro" id="IPR058193">
    <property type="entry name" value="VanY/YodJ_core_dom"/>
</dbReference>
<dbReference type="EMBL" id="JACHWQ010000011">
    <property type="protein sequence ID" value="MBB2977078.1"/>
    <property type="molecule type" value="Genomic_DNA"/>
</dbReference>
<dbReference type="SUPFAM" id="SSF55166">
    <property type="entry name" value="Hedgehog/DD-peptidase"/>
    <property type="match status" value="1"/>
</dbReference>
<keyword evidence="2" id="KW-0645">Protease</keyword>
<dbReference type="InterPro" id="IPR003709">
    <property type="entry name" value="VanY-like_core_dom"/>
</dbReference>
<name>A0A7W4YND1_9MICO</name>
<sequence length="339" mass="34588">MTSSKAPVSRRALREARRRSLRRGWLAVGTSVLALGSIAAVVMALVAPPLGEDATLGQQSVAATTAPVVVEALPVPQMSSSPSGAGSAGEAASGDSSDAICDNAAVTDALAAGNDGDAITAAGGAEAFRDAVASGAAPCVSLSDATRVWTVVNKQRAFDPVDYEPAPRQIPDAVRDLAGGSLRSDAAGALTAMVADAAAAGVGEIALESGYRSYGTQQSTYSGHVADMGQAEADKVSARPGFSEHQSGLAADVVACGADGCTSLDGLAGTAQGDWVAAHSWEYGYIVRYEEGHTDTTGYSPEPWHLRYIGTDLAAAYHEGDWHTLEEFFGLPAAPDYAN</sequence>
<evidence type="ECO:0000313" key="2">
    <source>
        <dbReference type="EMBL" id="MBB2977078.1"/>
    </source>
</evidence>
<evidence type="ECO:0000259" key="1">
    <source>
        <dbReference type="Pfam" id="PF02557"/>
    </source>
</evidence>